<keyword evidence="4" id="KW-0274">FAD</keyword>
<reference evidence="8" key="1">
    <citation type="journal article" date="2020" name="Nature">
        <title>Giant virus diversity and host interactions through global metagenomics.</title>
        <authorList>
            <person name="Schulz F."/>
            <person name="Roux S."/>
            <person name="Paez-Espino D."/>
            <person name="Jungbluth S."/>
            <person name="Walsh D.A."/>
            <person name="Denef V.J."/>
            <person name="McMahon K.D."/>
            <person name="Konstantinidis K.T."/>
            <person name="Eloe-Fadrosh E.A."/>
            <person name="Kyrpides N.C."/>
            <person name="Woyke T."/>
        </authorList>
    </citation>
    <scope>NUCLEOTIDE SEQUENCE</scope>
    <source>
        <strain evidence="8">GVMAG-M-3300020185-33</strain>
    </source>
</reference>
<dbReference type="PROSITE" id="PS51324">
    <property type="entry name" value="ERV_ALR"/>
    <property type="match status" value="1"/>
</dbReference>
<dbReference type="SUPFAM" id="SSF69000">
    <property type="entry name" value="FAD-dependent thiol oxidase"/>
    <property type="match status" value="1"/>
</dbReference>
<accession>A0A6C0C4G5</accession>
<evidence type="ECO:0000256" key="5">
    <source>
        <dbReference type="ARBA" id="ARBA00023002"/>
    </source>
</evidence>
<dbReference type="AlphaFoldDB" id="A0A6C0C4G5"/>
<dbReference type="InterPro" id="IPR036774">
    <property type="entry name" value="ERV/ALR_sulphydryl_oxid_sf"/>
</dbReference>
<dbReference type="GO" id="GO:0016971">
    <property type="term" value="F:flavin-dependent sulfhydryl oxidase activity"/>
    <property type="evidence" value="ECO:0007669"/>
    <property type="project" value="InterPro"/>
</dbReference>
<feature type="domain" description="ERV/ALR sulfhydryl oxidase" evidence="7">
    <location>
        <begin position="1"/>
        <end position="103"/>
    </location>
</feature>
<evidence type="ECO:0000256" key="3">
    <source>
        <dbReference type="ARBA" id="ARBA00022630"/>
    </source>
</evidence>
<name>A0A6C0C4G5_9ZZZZ</name>
<keyword evidence="3" id="KW-0285">Flavoprotein</keyword>
<keyword evidence="6" id="KW-1015">Disulfide bond</keyword>
<dbReference type="EC" id="1.8.3.2" evidence="2"/>
<dbReference type="PANTHER" id="PTHR12645">
    <property type="entry name" value="ALR/ERV"/>
    <property type="match status" value="1"/>
</dbReference>
<keyword evidence="5" id="KW-0560">Oxidoreductase</keyword>
<dbReference type="EMBL" id="MN739336">
    <property type="protein sequence ID" value="QHS99222.1"/>
    <property type="molecule type" value="Genomic_DNA"/>
</dbReference>
<dbReference type="PANTHER" id="PTHR12645:SF0">
    <property type="entry name" value="FAD-LINKED SULFHYDRYL OXIDASE ALR"/>
    <property type="match status" value="1"/>
</dbReference>
<evidence type="ECO:0000313" key="8">
    <source>
        <dbReference type="EMBL" id="QHS99222.1"/>
    </source>
</evidence>
<evidence type="ECO:0000256" key="6">
    <source>
        <dbReference type="ARBA" id="ARBA00023157"/>
    </source>
</evidence>
<dbReference type="GO" id="GO:0005739">
    <property type="term" value="C:mitochondrion"/>
    <property type="evidence" value="ECO:0007669"/>
    <property type="project" value="TreeGrafter"/>
</dbReference>
<organism evidence="8">
    <name type="scientific">viral metagenome</name>
    <dbReference type="NCBI Taxonomy" id="1070528"/>
    <lineage>
        <taxon>unclassified sequences</taxon>
        <taxon>metagenomes</taxon>
        <taxon>organismal metagenomes</taxon>
    </lineage>
</organism>
<dbReference type="InterPro" id="IPR017905">
    <property type="entry name" value="ERV/ALR_sulphydryl_oxidase"/>
</dbReference>
<evidence type="ECO:0000259" key="7">
    <source>
        <dbReference type="PROSITE" id="PS51324"/>
    </source>
</evidence>
<dbReference type="Pfam" id="PF04777">
    <property type="entry name" value="Evr1_Alr"/>
    <property type="match status" value="1"/>
</dbReference>
<evidence type="ECO:0000256" key="4">
    <source>
        <dbReference type="ARBA" id="ARBA00022827"/>
    </source>
</evidence>
<protein>
    <recommendedName>
        <fullName evidence="2">thiol oxidase</fullName>
        <ecNumber evidence="2">1.8.3.2</ecNumber>
    </recommendedName>
</protein>
<evidence type="ECO:0000256" key="1">
    <source>
        <dbReference type="ARBA" id="ARBA00001974"/>
    </source>
</evidence>
<proteinExistence type="predicted"/>
<comment type="cofactor">
    <cofactor evidence="1">
        <name>FAD</name>
        <dbReference type="ChEBI" id="CHEBI:57692"/>
    </cofactor>
</comment>
<sequence>MSGLYRWAPPTWIFFHTFAAKINKIFFETNRDQCLNIIKMVCSCLPCPECTKHAIKFMNNVDSRNVKTKEDLINMLFTFHNTVNARLGKSQFPKESLVMYTQYRMDITLVNFVNGFSGKYGSIMGGMISTLGKRKSIANGMQDWLRKHWNFFQ</sequence>
<dbReference type="GO" id="GO:0050660">
    <property type="term" value="F:flavin adenine dinucleotide binding"/>
    <property type="evidence" value="ECO:0007669"/>
    <property type="project" value="TreeGrafter"/>
</dbReference>
<dbReference type="Gene3D" id="1.20.120.310">
    <property type="entry name" value="ERV/ALR sulfhydryl oxidase domain"/>
    <property type="match status" value="1"/>
</dbReference>
<dbReference type="InterPro" id="IPR039799">
    <property type="entry name" value="ALR/ERV"/>
</dbReference>
<evidence type="ECO:0000256" key="2">
    <source>
        <dbReference type="ARBA" id="ARBA00012512"/>
    </source>
</evidence>